<protein>
    <submittedName>
        <fullName evidence="1">Uncharacterized protein</fullName>
    </submittedName>
</protein>
<name>A0A7W0BXM2_9BACL</name>
<proteinExistence type="predicted"/>
<comment type="caution">
    <text evidence="1">The sequence shown here is derived from an EMBL/GenBank/DDBJ whole genome shotgun (WGS) entry which is preliminary data.</text>
</comment>
<evidence type="ECO:0000313" key="1">
    <source>
        <dbReference type="EMBL" id="MBA2872154.1"/>
    </source>
</evidence>
<dbReference type="EMBL" id="JACDUU010000005">
    <property type="protein sequence ID" value="MBA2872154.1"/>
    <property type="molecule type" value="Genomic_DNA"/>
</dbReference>
<sequence length="34" mass="3849">MDRFKNDGLWFAIGSFVVILVQTFGADMDFGHTI</sequence>
<dbReference type="Proteomes" id="UP000580891">
    <property type="component" value="Unassembled WGS sequence"/>
</dbReference>
<dbReference type="AlphaFoldDB" id="A0A7W0BXM2"/>
<gene>
    <name evidence="1" type="ORF">HNQ85_002444</name>
</gene>
<reference evidence="1 2" key="1">
    <citation type="submission" date="2020-07" db="EMBL/GenBank/DDBJ databases">
        <title>Genomic Encyclopedia of Type Strains, Phase IV (KMG-IV): sequencing the most valuable type-strain genomes for metagenomic binning, comparative biology and taxonomic classification.</title>
        <authorList>
            <person name="Goeker M."/>
        </authorList>
    </citation>
    <scope>NUCLEOTIDE SEQUENCE [LARGE SCALE GENOMIC DNA]</scope>
    <source>
        <strain evidence="1 2">DSM 25220</strain>
    </source>
</reference>
<evidence type="ECO:0000313" key="2">
    <source>
        <dbReference type="Proteomes" id="UP000580891"/>
    </source>
</evidence>
<keyword evidence="2" id="KW-1185">Reference proteome</keyword>
<accession>A0A7W0BXM2</accession>
<organism evidence="1 2">
    <name type="scientific">[Anoxybacillus] calidus</name>
    <dbReference type="NCBI Taxonomy" id="575178"/>
    <lineage>
        <taxon>Bacteria</taxon>
        <taxon>Bacillati</taxon>
        <taxon>Bacillota</taxon>
        <taxon>Bacilli</taxon>
        <taxon>Bacillales</taxon>
        <taxon>Anoxybacillaceae</taxon>
        <taxon>Paranoxybacillus</taxon>
    </lineage>
</organism>